<proteinExistence type="predicted"/>
<comment type="caution">
    <text evidence="1">The sequence shown here is derived from an EMBL/GenBank/DDBJ whole genome shotgun (WGS) entry which is preliminary data.</text>
</comment>
<protein>
    <submittedName>
        <fullName evidence="1">Uncharacterized protein</fullName>
    </submittedName>
</protein>
<dbReference type="AlphaFoldDB" id="A0A0F9CI38"/>
<gene>
    <name evidence="1" type="ORF">LCGC14_2320070</name>
</gene>
<reference evidence="1" key="1">
    <citation type="journal article" date="2015" name="Nature">
        <title>Complex archaea that bridge the gap between prokaryotes and eukaryotes.</title>
        <authorList>
            <person name="Spang A."/>
            <person name="Saw J.H."/>
            <person name="Jorgensen S.L."/>
            <person name="Zaremba-Niedzwiedzka K."/>
            <person name="Martijn J."/>
            <person name="Lind A.E."/>
            <person name="van Eijk R."/>
            <person name="Schleper C."/>
            <person name="Guy L."/>
            <person name="Ettema T.J."/>
        </authorList>
    </citation>
    <scope>NUCLEOTIDE SEQUENCE</scope>
</reference>
<name>A0A0F9CI38_9ZZZZ</name>
<feature type="non-terminal residue" evidence="1">
    <location>
        <position position="1"/>
    </location>
</feature>
<dbReference type="EMBL" id="LAZR01033127">
    <property type="protein sequence ID" value="KKL48978.1"/>
    <property type="molecule type" value="Genomic_DNA"/>
</dbReference>
<sequence length="95" mass="10527">LTCRKRCRKRYGDLGADRVPPLDGMVFINDGGGGVPRWAQDKYDQMACKKGKHPKYVEGPRPQGWNEALCRIGERAAKIIENGVSRGIVLPCGED</sequence>
<evidence type="ECO:0000313" key="1">
    <source>
        <dbReference type="EMBL" id="KKL48978.1"/>
    </source>
</evidence>
<organism evidence="1">
    <name type="scientific">marine sediment metagenome</name>
    <dbReference type="NCBI Taxonomy" id="412755"/>
    <lineage>
        <taxon>unclassified sequences</taxon>
        <taxon>metagenomes</taxon>
        <taxon>ecological metagenomes</taxon>
    </lineage>
</organism>
<accession>A0A0F9CI38</accession>